<reference evidence="3 4" key="1">
    <citation type="submission" date="2016-11" db="EMBL/GenBank/DDBJ databases">
        <title>Interaction between Lactobacillus species and yeast in water kefir.</title>
        <authorList>
            <person name="Behr J."/>
            <person name="Xu D."/>
            <person name="Vogel R.F."/>
        </authorList>
    </citation>
    <scope>NUCLEOTIDE SEQUENCE [LARGE SCALE GENOMIC DNA]</scope>
    <source>
        <strain evidence="3 4">TMW 1.1822</strain>
    </source>
</reference>
<evidence type="ECO:0000313" key="3">
    <source>
        <dbReference type="EMBL" id="AUJ29737.1"/>
    </source>
</evidence>
<keyword evidence="1" id="KW-0238">DNA-binding</keyword>
<dbReference type="RefSeq" id="WP_141053439.1">
    <property type="nucleotide sequence ID" value="NZ_CP018176.1"/>
</dbReference>
<dbReference type="PROSITE" id="PS50937">
    <property type="entry name" value="HTH_MERR_2"/>
    <property type="match status" value="1"/>
</dbReference>
<proteinExistence type="predicted"/>
<dbReference type="InterPro" id="IPR000551">
    <property type="entry name" value="MerR-type_HTH_dom"/>
</dbReference>
<accession>A0A3S6QTU5</accession>
<sequence length="124" mass="15145">MNYSINETSQLTGLSKYTLRYYEKEKLIPEVKRDSRGYRVYTEQDIEWLTFLLNIRQTGMPINKIKQFSQMRFKIETIPARRQLLFEHKESIIKQEERLKKSMEAIDAKIKRYERYVELKSEQE</sequence>
<gene>
    <name evidence="3" type="ORF">BSQ49_05735</name>
</gene>
<organism evidence="3 4">
    <name type="scientific">Liquorilactobacillus hordei</name>
    <dbReference type="NCBI Taxonomy" id="468911"/>
    <lineage>
        <taxon>Bacteria</taxon>
        <taxon>Bacillati</taxon>
        <taxon>Bacillota</taxon>
        <taxon>Bacilli</taxon>
        <taxon>Lactobacillales</taxon>
        <taxon>Lactobacillaceae</taxon>
        <taxon>Liquorilactobacillus</taxon>
    </lineage>
</organism>
<dbReference type="Pfam" id="PF13411">
    <property type="entry name" value="MerR_1"/>
    <property type="match status" value="1"/>
</dbReference>
<name>A0A3S6QTU5_9LACO</name>
<evidence type="ECO:0000259" key="2">
    <source>
        <dbReference type="PROSITE" id="PS50937"/>
    </source>
</evidence>
<dbReference type="Proteomes" id="UP000314960">
    <property type="component" value="Chromosome"/>
</dbReference>
<dbReference type="PANTHER" id="PTHR30204:SF83">
    <property type="entry name" value="TRANSCRIPTIONAL REGULATOR, MERR FAMILY"/>
    <property type="match status" value="1"/>
</dbReference>
<dbReference type="Gene3D" id="1.10.1660.10">
    <property type="match status" value="1"/>
</dbReference>
<dbReference type="SUPFAM" id="SSF46955">
    <property type="entry name" value="Putative DNA-binding domain"/>
    <property type="match status" value="1"/>
</dbReference>
<dbReference type="AlphaFoldDB" id="A0A3S6QTU5"/>
<evidence type="ECO:0000313" key="4">
    <source>
        <dbReference type="Proteomes" id="UP000314960"/>
    </source>
</evidence>
<feature type="domain" description="HTH merR-type" evidence="2">
    <location>
        <begin position="2"/>
        <end position="71"/>
    </location>
</feature>
<protein>
    <recommendedName>
        <fullName evidence="2">HTH merR-type domain-containing protein</fullName>
    </recommendedName>
</protein>
<dbReference type="GO" id="GO:0003677">
    <property type="term" value="F:DNA binding"/>
    <property type="evidence" value="ECO:0007669"/>
    <property type="project" value="UniProtKB-KW"/>
</dbReference>
<dbReference type="EMBL" id="CP018176">
    <property type="protein sequence ID" value="AUJ29737.1"/>
    <property type="molecule type" value="Genomic_DNA"/>
</dbReference>
<evidence type="ECO:0000256" key="1">
    <source>
        <dbReference type="ARBA" id="ARBA00023125"/>
    </source>
</evidence>
<dbReference type="InterPro" id="IPR009061">
    <property type="entry name" value="DNA-bd_dom_put_sf"/>
</dbReference>
<dbReference type="InterPro" id="IPR047057">
    <property type="entry name" value="MerR_fam"/>
</dbReference>
<dbReference type="GO" id="GO:0003700">
    <property type="term" value="F:DNA-binding transcription factor activity"/>
    <property type="evidence" value="ECO:0007669"/>
    <property type="project" value="InterPro"/>
</dbReference>
<dbReference type="SMART" id="SM00422">
    <property type="entry name" value="HTH_MERR"/>
    <property type="match status" value="1"/>
</dbReference>
<dbReference type="CDD" id="cd01109">
    <property type="entry name" value="HTH_YyaN"/>
    <property type="match status" value="1"/>
</dbReference>
<dbReference type="KEGG" id="lhw:BSQ49_05735"/>
<dbReference type="PANTHER" id="PTHR30204">
    <property type="entry name" value="REDOX-CYCLING DRUG-SENSING TRANSCRIPTIONAL ACTIVATOR SOXR"/>
    <property type="match status" value="1"/>
</dbReference>